<evidence type="ECO:0000256" key="1">
    <source>
        <dbReference type="ARBA" id="ARBA00023239"/>
    </source>
</evidence>
<dbReference type="GO" id="GO:0016831">
    <property type="term" value="F:carboxy-lyase activity"/>
    <property type="evidence" value="ECO:0007669"/>
    <property type="project" value="InterPro"/>
</dbReference>
<dbReference type="GO" id="GO:0019748">
    <property type="term" value="P:secondary metabolic process"/>
    <property type="evidence" value="ECO:0007669"/>
    <property type="project" value="TreeGrafter"/>
</dbReference>
<dbReference type="InterPro" id="IPR032466">
    <property type="entry name" value="Metal_Hydrolase"/>
</dbReference>
<protein>
    <submittedName>
        <fullName evidence="3">Predicted metal-dependent hydrolase, TIM-barrel fold</fullName>
    </submittedName>
</protein>
<keyword evidence="4" id="KW-1185">Reference proteome</keyword>
<dbReference type="EMBL" id="FMXO01000014">
    <property type="protein sequence ID" value="SDB48984.1"/>
    <property type="molecule type" value="Genomic_DNA"/>
</dbReference>
<proteinExistence type="predicted"/>
<dbReference type="AlphaFoldDB" id="A0A1G6DUX4"/>
<accession>A0A1G6DUX4</accession>
<organism evidence="3 4">
    <name type="scientific">Desulfonatronum thiosulfatophilum</name>
    <dbReference type="NCBI Taxonomy" id="617002"/>
    <lineage>
        <taxon>Bacteria</taxon>
        <taxon>Pseudomonadati</taxon>
        <taxon>Thermodesulfobacteriota</taxon>
        <taxon>Desulfovibrionia</taxon>
        <taxon>Desulfovibrionales</taxon>
        <taxon>Desulfonatronaceae</taxon>
        <taxon>Desulfonatronum</taxon>
    </lineage>
</organism>
<evidence type="ECO:0000259" key="2">
    <source>
        <dbReference type="Pfam" id="PF04909"/>
    </source>
</evidence>
<dbReference type="Proteomes" id="UP000198771">
    <property type="component" value="Unassembled WGS sequence"/>
</dbReference>
<name>A0A1G6DUX4_9BACT</name>
<dbReference type="PANTHER" id="PTHR21240:SF28">
    <property type="entry name" value="ISO-OROTATE DECARBOXYLASE (EUROFUNG)"/>
    <property type="match status" value="1"/>
</dbReference>
<dbReference type="Pfam" id="PF04909">
    <property type="entry name" value="Amidohydro_2"/>
    <property type="match status" value="1"/>
</dbReference>
<dbReference type="InterPro" id="IPR032465">
    <property type="entry name" value="ACMSD"/>
</dbReference>
<reference evidence="3 4" key="1">
    <citation type="submission" date="2016-10" db="EMBL/GenBank/DDBJ databases">
        <authorList>
            <person name="de Groot N.N."/>
        </authorList>
    </citation>
    <scope>NUCLEOTIDE SEQUENCE [LARGE SCALE GENOMIC DNA]</scope>
    <source>
        <strain evidence="3 4">ASO4-2</strain>
    </source>
</reference>
<dbReference type="PANTHER" id="PTHR21240">
    <property type="entry name" value="2-AMINO-3-CARBOXYLMUCONATE-6-SEMIALDEHYDE DECARBOXYLASE"/>
    <property type="match status" value="1"/>
</dbReference>
<dbReference type="GO" id="GO:0005737">
    <property type="term" value="C:cytoplasm"/>
    <property type="evidence" value="ECO:0007669"/>
    <property type="project" value="TreeGrafter"/>
</dbReference>
<dbReference type="STRING" id="617002.SAMN05660653_02384"/>
<gene>
    <name evidence="3" type="ORF">SAMN05660653_02384</name>
</gene>
<dbReference type="SUPFAM" id="SSF51556">
    <property type="entry name" value="Metallo-dependent hydrolases"/>
    <property type="match status" value="1"/>
</dbReference>
<evidence type="ECO:0000313" key="3">
    <source>
        <dbReference type="EMBL" id="SDB48984.1"/>
    </source>
</evidence>
<dbReference type="Gene3D" id="3.20.20.140">
    <property type="entry name" value="Metal-dependent hydrolases"/>
    <property type="match status" value="1"/>
</dbReference>
<sequence>MILQGQTSNASMIDAHVYCLPPRLRQADVRLPASERSIQEAIHRHPEGPCALALSAPEAILASMDHSGIQRSVLVAFPWADPELCSQNNDYLLQTATENERFLAICSVQPTSPNALQEVIRVVNAGAVGIKVNPVWQKFALDDPRMDELALAVQSAQAFLMLHVDQPYKSSPASPAMLYALAGKHPGLRILAAHLGGLLGLSALHPPVARTLANVWYDTAVSSTLEIVRWYCQAGLADKVVLGTDFPFNHSHSQKQVVDGIRGLGLAPEQGMAIFKANFSRLARLDVDREVKAQP</sequence>
<keyword evidence="1" id="KW-0456">Lyase</keyword>
<keyword evidence="3" id="KW-0378">Hydrolase</keyword>
<dbReference type="GO" id="GO:0016787">
    <property type="term" value="F:hydrolase activity"/>
    <property type="evidence" value="ECO:0007669"/>
    <property type="project" value="UniProtKB-KW"/>
</dbReference>
<feature type="domain" description="Amidohydrolase-related" evidence="2">
    <location>
        <begin position="61"/>
        <end position="278"/>
    </location>
</feature>
<evidence type="ECO:0000313" key="4">
    <source>
        <dbReference type="Proteomes" id="UP000198771"/>
    </source>
</evidence>
<dbReference type="InterPro" id="IPR006680">
    <property type="entry name" value="Amidohydro-rel"/>
</dbReference>